<proteinExistence type="predicted"/>
<organism evidence="1 2">
    <name type="scientific">Hungatella hathewayi</name>
    <dbReference type="NCBI Taxonomy" id="154046"/>
    <lineage>
        <taxon>Bacteria</taxon>
        <taxon>Bacillati</taxon>
        <taxon>Bacillota</taxon>
        <taxon>Clostridia</taxon>
        <taxon>Lachnospirales</taxon>
        <taxon>Lachnospiraceae</taxon>
        <taxon>Hungatella</taxon>
    </lineage>
</organism>
<comment type="caution">
    <text evidence="1">The sequence shown here is derived from an EMBL/GenBank/DDBJ whole genome shotgun (WGS) entry which is preliminary data.</text>
</comment>
<protein>
    <submittedName>
        <fullName evidence="1">Cyclase family protein</fullName>
    </submittedName>
</protein>
<dbReference type="EMBL" id="QVIA01000012">
    <property type="protein sequence ID" value="RGC31613.1"/>
    <property type="molecule type" value="Genomic_DNA"/>
</dbReference>
<dbReference type="Gene3D" id="3.50.30.50">
    <property type="entry name" value="Putative cyclase"/>
    <property type="match status" value="1"/>
</dbReference>
<dbReference type="SUPFAM" id="SSF102198">
    <property type="entry name" value="Putative cyclase"/>
    <property type="match status" value="1"/>
</dbReference>
<dbReference type="GO" id="GO:0004061">
    <property type="term" value="F:arylformamidase activity"/>
    <property type="evidence" value="ECO:0007669"/>
    <property type="project" value="InterPro"/>
</dbReference>
<dbReference type="PANTHER" id="PTHR31118:SF12">
    <property type="entry name" value="CYCLASE-LIKE PROTEIN 2"/>
    <property type="match status" value="1"/>
</dbReference>
<evidence type="ECO:0000313" key="2">
    <source>
        <dbReference type="Proteomes" id="UP000261111"/>
    </source>
</evidence>
<dbReference type="PANTHER" id="PTHR31118">
    <property type="entry name" value="CYCLASE-LIKE PROTEIN 2"/>
    <property type="match status" value="1"/>
</dbReference>
<dbReference type="InterPro" id="IPR007325">
    <property type="entry name" value="KFase/CYL"/>
</dbReference>
<name>A0A3E2WWR3_9FIRM</name>
<dbReference type="RefSeq" id="WP_025655496.1">
    <property type="nucleotide sequence ID" value="NZ_QVIA01000012.1"/>
</dbReference>
<accession>A0A3E2WWR3</accession>
<dbReference type="InterPro" id="IPR037175">
    <property type="entry name" value="KFase_sf"/>
</dbReference>
<reference evidence="1 2" key="1">
    <citation type="submission" date="2018-08" db="EMBL/GenBank/DDBJ databases">
        <title>A genome reference for cultivated species of the human gut microbiota.</title>
        <authorList>
            <person name="Zou Y."/>
            <person name="Xue W."/>
            <person name="Luo G."/>
        </authorList>
    </citation>
    <scope>NUCLEOTIDE SEQUENCE [LARGE SCALE GENOMIC DNA]</scope>
    <source>
        <strain evidence="1 2">AF19-21</strain>
    </source>
</reference>
<dbReference type="Pfam" id="PF04199">
    <property type="entry name" value="Cyclase"/>
    <property type="match status" value="1"/>
</dbReference>
<sequence>MMKKNSIVDLSQKMYSGKEVNFNFELELRDAVESMSQLKYTDDVWYKIGYVNMCTHNGTHVEVPRHHQREGADLVQVPLGQLIGNLVVLDFTNKPVGGCITAEDLKKHDAEIHEGDIVFLKTHTDQLFRTPDWAKYPYVTVEGVQYLVDKKIGCLGGDGSGIEDENAENQPSHITLFNGGIPLVESATNLDEVESGKYMAFILPLPIVDGDASPVRIVAVSKEALAEELGLK</sequence>
<dbReference type="Proteomes" id="UP000261111">
    <property type="component" value="Unassembled WGS sequence"/>
</dbReference>
<gene>
    <name evidence="1" type="ORF">DWX41_12455</name>
</gene>
<dbReference type="GO" id="GO:0019441">
    <property type="term" value="P:L-tryptophan catabolic process to kynurenine"/>
    <property type="evidence" value="ECO:0007669"/>
    <property type="project" value="InterPro"/>
</dbReference>
<dbReference type="GeneID" id="93333542"/>
<evidence type="ECO:0000313" key="1">
    <source>
        <dbReference type="EMBL" id="RGC31613.1"/>
    </source>
</evidence>
<dbReference type="AlphaFoldDB" id="A0A3E2WWR3"/>